<gene>
    <name evidence="4" type="ORF">FM110_06935</name>
</gene>
<keyword evidence="2 4" id="KW-0808">Transferase</keyword>
<dbReference type="PANTHER" id="PTHR43861:SF1">
    <property type="entry name" value="TRANS-ACONITATE 2-METHYLTRANSFERASE"/>
    <property type="match status" value="1"/>
</dbReference>
<dbReference type="SUPFAM" id="SSF53335">
    <property type="entry name" value="S-adenosyl-L-methionine-dependent methyltransferases"/>
    <property type="match status" value="1"/>
</dbReference>
<protein>
    <submittedName>
        <fullName evidence="4">Putative methyltransferase</fullName>
    </submittedName>
</protein>
<name>A0A1X6X090_9MICO</name>
<dbReference type="InterPro" id="IPR041698">
    <property type="entry name" value="Methyltransf_25"/>
</dbReference>
<dbReference type="Gene3D" id="3.40.50.150">
    <property type="entry name" value="Vaccinia Virus protein VP39"/>
    <property type="match status" value="1"/>
</dbReference>
<dbReference type="GO" id="GO:0032259">
    <property type="term" value="P:methylation"/>
    <property type="evidence" value="ECO:0007669"/>
    <property type="project" value="UniProtKB-KW"/>
</dbReference>
<dbReference type="PANTHER" id="PTHR43861">
    <property type="entry name" value="TRANS-ACONITATE 2-METHYLTRANSFERASE-RELATED"/>
    <property type="match status" value="1"/>
</dbReference>
<dbReference type="Proteomes" id="UP000195981">
    <property type="component" value="Unassembled WGS sequence"/>
</dbReference>
<reference evidence="4 5" key="1">
    <citation type="submission" date="2017-02" db="EMBL/GenBank/DDBJ databases">
        <authorList>
            <person name="Peterson S.W."/>
        </authorList>
    </citation>
    <scope>NUCLEOTIDE SEQUENCE [LARGE SCALE GENOMIC DNA]</scope>
    <source>
        <strain evidence="4 5">CIP104813</strain>
    </source>
</reference>
<accession>A0A1X6X090</accession>
<dbReference type="Pfam" id="PF13649">
    <property type="entry name" value="Methyltransf_25"/>
    <property type="match status" value="1"/>
</dbReference>
<evidence type="ECO:0000259" key="3">
    <source>
        <dbReference type="Pfam" id="PF13649"/>
    </source>
</evidence>
<dbReference type="AlphaFoldDB" id="A0A1X6X090"/>
<organism evidence="4 5">
    <name type="scientific">Brachybacterium nesterenkovii</name>
    <dbReference type="NCBI Taxonomy" id="47847"/>
    <lineage>
        <taxon>Bacteria</taxon>
        <taxon>Bacillati</taxon>
        <taxon>Actinomycetota</taxon>
        <taxon>Actinomycetes</taxon>
        <taxon>Micrococcales</taxon>
        <taxon>Dermabacteraceae</taxon>
        <taxon>Brachybacterium</taxon>
    </lineage>
</organism>
<keyword evidence="5" id="KW-1185">Reference proteome</keyword>
<evidence type="ECO:0000313" key="4">
    <source>
        <dbReference type="EMBL" id="SLM91667.1"/>
    </source>
</evidence>
<evidence type="ECO:0000256" key="1">
    <source>
        <dbReference type="ARBA" id="ARBA00022603"/>
    </source>
</evidence>
<dbReference type="GO" id="GO:0008168">
    <property type="term" value="F:methyltransferase activity"/>
    <property type="evidence" value="ECO:0007669"/>
    <property type="project" value="UniProtKB-KW"/>
</dbReference>
<evidence type="ECO:0000313" key="5">
    <source>
        <dbReference type="Proteomes" id="UP000195981"/>
    </source>
</evidence>
<keyword evidence="1 4" id="KW-0489">Methyltransferase</keyword>
<feature type="domain" description="Methyltransferase" evidence="3">
    <location>
        <begin position="28"/>
        <end position="118"/>
    </location>
</feature>
<evidence type="ECO:0000256" key="2">
    <source>
        <dbReference type="ARBA" id="ARBA00022679"/>
    </source>
</evidence>
<sequence length="191" mass="20290">MPGTDAELPIDLAMIHHLLDLVPAGGRILDAGCGAGRLLPLLASRGAQVDGIDISCDMVRRAREDHPAHPVVVAELTALPHDAGALDAVVSWYSTIHIPDDELACALVEIRRVLQPGGHVLLAFQTGDAPRTVGHGFAAFGHQVSITRWHRSLTAMTALLERSSFEIAARLERAAHGAEPDGQGFMIGRAV</sequence>
<dbReference type="InterPro" id="IPR029063">
    <property type="entry name" value="SAM-dependent_MTases_sf"/>
</dbReference>
<proteinExistence type="predicted"/>
<dbReference type="CDD" id="cd02440">
    <property type="entry name" value="AdoMet_MTases"/>
    <property type="match status" value="1"/>
</dbReference>
<dbReference type="EMBL" id="FWFG01000061">
    <property type="protein sequence ID" value="SLM91667.1"/>
    <property type="molecule type" value="Genomic_DNA"/>
</dbReference>